<dbReference type="EMBL" id="JAACFV010000010">
    <property type="protein sequence ID" value="KAF7512737.1"/>
    <property type="molecule type" value="Genomic_DNA"/>
</dbReference>
<organism evidence="1 2">
    <name type="scientific">Endocarpon pusillum</name>
    <dbReference type="NCBI Taxonomy" id="364733"/>
    <lineage>
        <taxon>Eukaryota</taxon>
        <taxon>Fungi</taxon>
        <taxon>Dikarya</taxon>
        <taxon>Ascomycota</taxon>
        <taxon>Pezizomycotina</taxon>
        <taxon>Eurotiomycetes</taxon>
        <taxon>Chaetothyriomycetidae</taxon>
        <taxon>Verrucariales</taxon>
        <taxon>Verrucariaceae</taxon>
        <taxon>Endocarpon</taxon>
    </lineage>
</organism>
<dbReference type="Proteomes" id="UP000606974">
    <property type="component" value="Unassembled WGS sequence"/>
</dbReference>
<gene>
    <name evidence="1" type="ORF">GJ744_000304</name>
</gene>
<dbReference type="OrthoDB" id="3564474at2759"/>
<keyword evidence="2" id="KW-1185">Reference proteome</keyword>
<evidence type="ECO:0000313" key="2">
    <source>
        <dbReference type="Proteomes" id="UP000606974"/>
    </source>
</evidence>
<reference evidence="1" key="1">
    <citation type="submission" date="2020-02" db="EMBL/GenBank/DDBJ databases">
        <authorList>
            <person name="Palmer J.M."/>
        </authorList>
    </citation>
    <scope>NUCLEOTIDE SEQUENCE</scope>
    <source>
        <strain evidence="1">EPUS1.4</strain>
        <tissue evidence="1">Thallus</tissue>
    </source>
</reference>
<dbReference type="SUPFAM" id="SSF89372">
    <property type="entry name" value="Fucose-specific lectin"/>
    <property type="match status" value="1"/>
</dbReference>
<accession>A0A8H7ATM5</accession>
<name>A0A8H7ATM5_9EURO</name>
<protein>
    <recommendedName>
        <fullName evidence="3">Fucose-specific lectin</fullName>
    </recommendedName>
</protein>
<evidence type="ECO:0000313" key="1">
    <source>
        <dbReference type="EMBL" id="KAF7512737.1"/>
    </source>
</evidence>
<evidence type="ECO:0008006" key="3">
    <source>
        <dbReference type="Google" id="ProtNLM"/>
    </source>
</evidence>
<dbReference type="AlphaFoldDB" id="A0A8H7ATM5"/>
<dbReference type="Gene3D" id="2.120.10.70">
    <property type="entry name" value="Fucose-specific lectin"/>
    <property type="match status" value="1"/>
</dbReference>
<proteinExistence type="predicted"/>
<sequence length="71" mass="7801">MSNGRHMEVCFVTPDGAIEGRVWQEENGWKACTISSPHSASPEGEVAVVSRSEDHTEVFWIGQYGSVEAAY</sequence>
<comment type="caution">
    <text evidence="1">The sequence shown here is derived from an EMBL/GenBank/DDBJ whole genome shotgun (WGS) entry which is preliminary data.</text>
</comment>